<name>A0A6B8RLK8_9BACL</name>
<gene>
    <name evidence="1" type="ORF">EHS13_21035</name>
</gene>
<accession>A0A6B8RLK8</accession>
<protein>
    <submittedName>
        <fullName evidence="1">Uncharacterized protein</fullName>
    </submittedName>
</protein>
<proteinExistence type="predicted"/>
<dbReference type="Proteomes" id="UP000426246">
    <property type="component" value="Chromosome"/>
</dbReference>
<dbReference type="KEGG" id="ppsc:EHS13_21035"/>
<reference evidence="2" key="1">
    <citation type="submission" date="2018-11" db="EMBL/GenBank/DDBJ databases">
        <title>Complete genome sequence of Paenibacillus sp. ML311-T8.</title>
        <authorList>
            <person name="Nam Y.-D."/>
            <person name="Kang J."/>
            <person name="Chung W.-H."/>
            <person name="Park Y.S."/>
        </authorList>
    </citation>
    <scope>NUCLEOTIDE SEQUENCE [LARGE SCALE GENOMIC DNA]</scope>
    <source>
        <strain evidence="2">ML311-T8</strain>
    </source>
</reference>
<evidence type="ECO:0000313" key="2">
    <source>
        <dbReference type="Proteomes" id="UP000426246"/>
    </source>
</evidence>
<organism evidence="1 2">
    <name type="scientific">Paenibacillus psychroresistens</name>
    <dbReference type="NCBI Taxonomy" id="1778678"/>
    <lineage>
        <taxon>Bacteria</taxon>
        <taxon>Bacillati</taxon>
        <taxon>Bacillota</taxon>
        <taxon>Bacilli</taxon>
        <taxon>Bacillales</taxon>
        <taxon>Paenibacillaceae</taxon>
        <taxon>Paenibacillus</taxon>
    </lineage>
</organism>
<dbReference type="EMBL" id="CP034235">
    <property type="protein sequence ID" value="QGQ97190.1"/>
    <property type="molecule type" value="Genomic_DNA"/>
</dbReference>
<sequence>MRLESELKYPEGKVIQNGDMFEFKDGNVGFVFYDERVGCWNVKFRAKSNQAFEQPLESIHRWIKSFII</sequence>
<keyword evidence="2" id="KW-1185">Reference proteome</keyword>
<dbReference type="OrthoDB" id="2035301at2"/>
<dbReference type="AlphaFoldDB" id="A0A6B8RLK8"/>
<evidence type="ECO:0000313" key="1">
    <source>
        <dbReference type="EMBL" id="QGQ97190.1"/>
    </source>
</evidence>